<dbReference type="EMBL" id="SNZH01000036">
    <property type="protein sequence ID" value="TDR35365.1"/>
    <property type="molecule type" value="Genomic_DNA"/>
</dbReference>
<protein>
    <submittedName>
        <fullName evidence="1">Uncharacterized protein</fullName>
    </submittedName>
</protein>
<evidence type="ECO:0000313" key="2">
    <source>
        <dbReference type="Proteomes" id="UP000295293"/>
    </source>
</evidence>
<accession>A0A4R6YFZ4</accession>
<comment type="caution">
    <text evidence="1">The sequence shown here is derived from an EMBL/GenBank/DDBJ whole genome shotgun (WGS) entry which is preliminary data.</text>
</comment>
<dbReference type="RefSeq" id="WP_208113767.1">
    <property type="nucleotide sequence ID" value="NZ_SNZH01000036.1"/>
</dbReference>
<reference evidence="1 2" key="1">
    <citation type="submission" date="2019-03" db="EMBL/GenBank/DDBJ databases">
        <title>Genomic Encyclopedia of Type Strains, Phase IV (KMG-IV): sequencing the most valuable type-strain genomes for metagenomic binning, comparative biology and taxonomic classification.</title>
        <authorList>
            <person name="Goeker M."/>
        </authorList>
    </citation>
    <scope>NUCLEOTIDE SEQUENCE [LARGE SCALE GENOMIC DNA]</scope>
    <source>
        <strain evidence="1 2">DSM 21667</strain>
    </source>
</reference>
<feature type="non-terminal residue" evidence="1">
    <location>
        <position position="1"/>
    </location>
</feature>
<sequence length="271" mass="28584">ARSRTSFGKFADLLIAPSSQEMESPGKPGRFTSQCYVVEGTAASLVSALRGVIAASRNHGAAVKPSAVDGSPARCPVGDASALMELTHDAWRGRDIDADIAGRRISIRASRGRVMAGTLSDMLAARDALGQGAEVRGFTVVPERHPSVGEISWSLDAFLVEGALRSRQALPAFAGSAYGLRDWPDLGSACETLTPLRIASWLQQRSGNVLERAEKAGIGADEVNACLWAFRASNLLVVGEPRTVPVPSAAQVPRVAIPLLSKLAARFGLAW</sequence>
<evidence type="ECO:0000313" key="1">
    <source>
        <dbReference type="EMBL" id="TDR35365.1"/>
    </source>
</evidence>
<gene>
    <name evidence="1" type="ORF">DFR29_13616</name>
</gene>
<keyword evidence="2" id="KW-1185">Reference proteome</keyword>
<name>A0A4R6YFZ4_9GAMM</name>
<proteinExistence type="predicted"/>
<dbReference type="AlphaFoldDB" id="A0A4R6YFZ4"/>
<dbReference type="Proteomes" id="UP000295293">
    <property type="component" value="Unassembled WGS sequence"/>
</dbReference>
<organism evidence="1 2">
    <name type="scientific">Tahibacter aquaticus</name>
    <dbReference type="NCBI Taxonomy" id="520092"/>
    <lineage>
        <taxon>Bacteria</taxon>
        <taxon>Pseudomonadati</taxon>
        <taxon>Pseudomonadota</taxon>
        <taxon>Gammaproteobacteria</taxon>
        <taxon>Lysobacterales</taxon>
        <taxon>Rhodanobacteraceae</taxon>
        <taxon>Tahibacter</taxon>
    </lineage>
</organism>